<evidence type="ECO:0000256" key="1">
    <source>
        <dbReference type="SAM" id="MobiDB-lite"/>
    </source>
</evidence>
<proteinExistence type="predicted"/>
<organism evidence="4 5">
    <name type="scientific">Acetobacter cerevisiae</name>
    <dbReference type="NCBI Taxonomy" id="178900"/>
    <lineage>
        <taxon>Bacteria</taxon>
        <taxon>Pseudomonadati</taxon>
        <taxon>Pseudomonadota</taxon>
        <taxon>Alphaproteobacteria</taxon>
        <taxon>Acetobacterales</taxon>
        <taxon>Acetobacteraceae</taxon>
        <taxon>Acetobacter</taxon>
    </lineage>
</organism>
<evidence type="ECO:0000256" key="2">
    <source>
        <dbReference type="SAM" id="SignalP"/>
    </source>
</evidence>
<feature type="region of interest" description="Disordered" evidence="1">
    <location>
        <begin position="324"/>
        <end position="344"/>
    </location>
</feature>
<keyword evidence="2" id="KW-0732">Signal</keyword>
<dbReference type="SUPFAM" id="SSF56219">
    <property type="entry name" value="DNase I-like"/>
    <property type="match status" value="1"/>
</dbReference>
<evidence type="ECO:0000313" key="5">
    <source>
        <dbReference type="Proteomes" id="UP001523543"/>
    </source>
</evidence>
<dbReference type="InterPro" id="IPR005135">
    <property type="entry name" value="Endo/exonuclease/phosphatase"/>
</dbReference>
<gene>
    <name evidence="4" type="ORF">NKW54_07805</name>
</gene>
<comment type="caution">
    <text evidence="4">The sequence shown here is derived from an EMBL/GenBank/DDBJ whole genome shotgun (WGS) entry which is preliminary data.</text>
</comment>
<dbReference type="Gene3D" id="3.60.10.10">
    <property type="entry name" value="Endonuclease/exonuclease/phosphatase"/>
    <property type="match status" value="1"/>
</dbReference>
<accession>A0ABT1ER37</accession>
<protein>
    <submittedName>
        <fullName evidence="4">Endonuclease/exonuclease/phosphatase family protein</fullName>
    </submittedName>
</protein>
<dbReference type="EMBL" id="JAMYZR010000008">
    <property type="protein sequence ID" value="MCP1245843.1"/>
    <property type="molecule type" value="Genomic_DNA"/>
</dbReference>
<dbReference type="GO" id="GO:0004519">
    <property type="term" value="F:endonuclease activity"/>
    <property type="evidence" value="ECO:0007669"/>
    <property type="project" value="UniProtKB-KW"/>
</dbReference>
<feature type="chain" id="PRO_5045366632" evidence="2">
    <location>
        <begin position="20"/>
        <end position="344"/>
    </location>
</feature>
<dbReference type="RefSeq" id="WP_253549984.1">
    <property type="nucleotide sequence ID" value="NZ_JAMYZR010000008.1"/>
</dbReference>
<keyword evidence="4" id="KW-0378">Hydrolase</keyword>
<dbReference type="Proteomes" id="UP001523543">
    <property type="component" value="Unassembled WGS sequence"/>
</dbReference>
<evidence type="ECO:0000259" key="3">
    <source>
        <dbReference type="Pfam" id="PF03372"/>
    </source>
</evidence>
<keyword evidence="5" id="KW-1185">Reference proteome</keyword>
<dbReference type="Pfam" id="PF03372">
    <property type="entry name" value="Exo_endo_phos"/>
    <property type="match status" value="1"/>
</dbReference>
<sequence length="344" mass="37046">MRRFAHSLALAGAVCFLGAAVPGCLTQRALASSPAEHALITPASQREHATSTPTAAPAPAHPLKLATWNMEWLMAEDGPLAATAPPDRPHRTAADFEKLAAYAQHLDADIIGLQEVDAATTAERLFPARTNQIFMTDDALLQHPALAIRKPLRAHKNPDLVELDVAPAAAAHQLRRGLDVTVETGTTPLRILVLHLKTGCWDNPVADKQHNCPILVQQFGVLQNWISARAAAHEAFVIMGDFNRRMTVYDPFFLLLTHAAPLSLTSAGWASPCENGSYFIDHILLGGGAQSWLQPHSLRVMTYRPDTQPATLSDHCAVSVRLSPRASLPSAARAPTTPTTGSQP</sequence>
<feature type="domain" description="Endonuclease/exonuclease/phosphatase" evidence="3">
    <location>
        <begin position="66"/>
        <end position="315"/>
    </location>
</feature>
<feature type="signal peptide" evidence="2">
    <location>
        <begin position="1"/>
        <end position="19"/>
    </location>
</feature>
<keyword evidence="4" id="KW-0540">Nuclease</keyword>
<evidence type="ECO:0000313" key="4">
    <source>
        <dbReference type="EMBL" id="MCP1245843.1"/>
    </source>
</evidence>
<dbReference type="InterPro" id="IPR036691">
    <property type="entry name" value="Endo/exonu/phosph_ase_sf"/>
</dbReference>
<reference evidence="4 5" key="1">
    <citation type="submission" date="2022-06" db="EMBL/GenBank/DDBJ databases">
        <title>Acetobacer genomes from food samples.</title>
        <authorList>
            <person name="Sombolestani A."/>
        </authorList>
    </citation>
    <scope>NUCLEOTIDE SEQUENCE [LARGE SCALE GENOMIC DNA]</scope>
    <source>
        <strain evidence="4 5">R-83281</strain>
    </source>
</reference>
<keyword evidence="4" id="KW-0255">Endonuclease</keyword>
<name>A0ABT1ER37_9PROT</name>